<sequence length="540" mass="59532">MTFQSSMHLTFKAALATSVAFLFVTASPAYAADPNNPARIPDKISNYECVSDGWNIEVLQFPTGQDIVRFKGQNIITETLRTLPDGWAPDPYFPTGLDQATFFPDIVQDNTKPNNGRVCDTSDNSIIGYGQSYVVLKRNNRENWQNTQIEWEGDAHNLIGLSAGQVLGKFRNSLARQPNAGPLPPLDMCVSANPICFSASAPSLDRGPDAFAIMDMEMRAMEADITSRLGNDSWGEHIEDLDGLSVSWVKALESLGIVNTPAIRDNMRPRNADGGQFIFKKLVSNASALTLTVEPDEDLPLAIRNETGGITWVYPSKTTNPPGTSWPTSNHVDQLQPANFGMPGDNFPNPDYCPENDPRVSAYIPQYISVSDIVLELGSDIKYLTDQQMEVIESKGWKITEALKDWEEDDWQNSIAENPNMRRLTYDCEAPKMERSSVGQGRSASRMMDVNASRDGINCKVKDVAYYDALIEKMIVVNPVIGSLANHPCNQLRAVTGSMSNSISLPSIKSPAVRAPLKVVPKKAIRSQSREPLAPIEKDE</sequence>
<gene>
    <name evidence="2" type="ORF">GCM10011309_13570</name>
</gene>
<feature type="chain" id="PRO_5037162738" description="Secreted protein" evidence="1">
    <location>
        <begin position="32"/>
        <end position="540"/>
    </location>
</feature>
<dbReference type="AlphaFoldDB" id="A0A918NEL4"/>
<comment type="caution">
    <text evidence="2">The sequence shown here is derived from an EMBL/GenBank/DDBJ whole genome shotgun (WGS) entry which is preliminary data.</text>
</comment>
<dbReference type="Proteomes" id="UP000600865">
    <property type="component" value="Unassembled WGS sequence"/>
</dbReference>
<feature type="signal peptide" evidence="1">
    <location>
        <begin position="1"/>
        <end position="31"/>
    </location>
</feature>
<organism evidence="2 3">
    <name type="scientific">Litorimonas cladophorae</name>
    <dbReference type="NCBI Taxonomy" id="1220491"/>
    <lineage>
        <taxon>Bacteria</taxon>
        <taxon>Pseudomonadati</taxon>
        <taxon>Pseudomonadota</taxon>
        <taxon>Alphaproteobacteria</taxon>
        <taxon>Maricaulales</taxon>
        <taxon>Robiginitomaculaceae</taxon>
    </lineage>
</organism>
<evidence type="ECO:0008006" key="4">
    <source>
        <dbReference type="Google" id="ProtNLM"/>
    </source>
</evidence>
<keyword evidence="3" id="KW-1185">Reference proteome</keyword>
<evidence type="ECO:0000313" key="2">
    <source>
        <dbReference type="EMBL" id="GGX64641.1"/>
    </source>
</evidence>
<protein>
    <recommendedName>
        <fullName evidence="4">Secreted protein</fullName>
    </recommendedName>
</protein>
<accession>A0A918NEL4</accession>
<name>A0A918NEL4_9PROT</name>
<keyword evidence="1" id="KW-0732">Signal</keyword>
<proteinExistence type="predicted"/>
<evidence type="ECO:0000313" key="3">
    <source>
        <dbReference type="Proteomes" id="UP000600865"/>
    </source>
</evidence>
<evidence type="ECO:0000256" key="1">
    <source>
        <dbReference type="SAM" id="SignalP"/>
    </source>
</evidence>
<dbReference type="RefSeq" id="WP_189583131.1">
    <property type="nucleotide sequence ID" value="NZ_BMYV01000001.1"/>
</dbReference>
<reference evidence="2 3" key="1">
    <citation type="journal article" date="2014" name="Int. J. Syst. Evol. Microbiol.">
        <title>Complete genome sequence of Corynebacterium casei LMG S-19264T (=DSM 44701T), isolated from a smear-ripened cheese.</title>
        <authorList>
            <consortium name="US DOE Joint Genome Institute (JGI-PGF)"/>
            <person name="Walter F."/>
            <person name="Albersmeier A."/>
            <person name="Kalinowski J."/>
            <person name="Ruckert C."/>
        </authorList>
    </citation>
    <scope>NUCLEOTIDE SEQUENCE [LARGE SCALE GENOMIC DNA]</scope>
    <source>
        <strain evidence="2 3">KCTC 23968</strain>
    </source>
</reference>
<dbReference type="EMBL" id="BMYV01000001">
    <property type="protein sequence ID" value="GGX64641.1"/>
    <property type="molecule type" value="Genomic_DNA"/>
</dbReference>